<dbReference type="PANTHER" id="PTHR48228">
    <property type="entry name" value="SUCCINYL-COA--D-CITRAMALATE COA-TRANSFERASE"/>
    <property type="match status" value="1"/>
</dbReference>
<proteinExistence type="inferred from homology"/>
<organism evidence="3 4">
    <name type="scientific">Adlercreutzia equolifaciens subsp. celatus</name>
    <dbReference type="NCBI Taxonomy" id="394340"/>
    <lineage>
        <taxon>Bacteria</taxon>
        <taxon>Bacillati</taxon>
        <taxon>Actinomycetota</taxon>
        <taxon>Coriobacteriia</taxon>
        <taxon>Eggerthellales</taxon>
        <taxon>Eggerthellaceae</taxon>
        <taxon>Adlercreutzia</taxon>
    </lineage>
</organism>
<evidence type="ECO:0000313" key="4">
    <source>
        <dbReference type="Proteomes" id="UP000253805"/>
    </source>
</evidence>
<dbReference type="EMBL" id="PPUT01000001">
    <property type="protein sequence ID" value="RDC46991.1"/>
    <property type="molecule type" value="Genomic_DNA"/>
</dbReference>
<dbReference type="InterPro" id="IPR003673">
    <property type="entry name" value="CoA-Trfase_fam_III"/>
</dbReference>
<name>A0A369P7A5_9ACTN</name>
<evidence type="ECO:0000313" key="3">
    <source>
        <dbReference type="EMBL" id="RDC46991.1"/>
    </source>
</evidence>
<dbReference type="PANTHER" id="PTHR48228:SF6">
    <property type="entry name" value="L-CARNITINE COA-TRANSFERASE"/>
    <property type="match status" value="1"/>
</dbReference>
<dbReference type="RefSeq" id="WP_114538670.1">
    <property type="nucleotide sequence ID" value="NZ_PPUT01000001.1"/>
</dbReference>
<gene>
    <name evidence="3" type="ORF">C1850_00665</name>
</gene>
<dbReference type="InterPro" id="IPR044855">
    <property type="entry name" value="CoA-Trfase_III_dom3_sf"/>
</dbReference>
<dbReference type="SUPFAM" id="SSF89796">
    <property type="entry name" value="CoA-transferase family III (CaiB/BaiF)"/>
    <property type="match status" value="1"/>
</dbReference>
<dbReference type="InterPro" id="IPR050509">
    <property type="entry name" value="CoA-transferase_III"/>
</dbReference>
<dbReference type="InterPro" id="IPR023606">
    <property type="entry name" value="CoA-Trfase_III_dom_1_sf"/>
</dbReference>
<evidence type="ECO:0000256" key="1">
    <source>
        <dbReference type="ARBA" id="ARBA00008383"/>
    </source>
</evidence>
<dbReference type="GO" id="GO:0016740">
    <property type="term" value="F:transferase activity"/>
    <property type="evidence" value="ECO:0007669"/>
    <property type="project" value="UniProtKB-KW"/>
</dbReference>
<evidence type="ECO:0000256" key="2">
    <source>
        <dbReference type="ARBA" id="ARBA00022679"/>
    </source>
</evidence>
<protein>
    <submittedName>
        <fullName evidence="3">Uncharacterized protein</fullName>
    </submittedName>
</protein>
<keyword evidence="2" id="KW-0808">Transferase</keyword>
<dbReference type="AlphaFoldDB" id="A0A369P7A5"/>
<dbReference type="Pfam" id="PF02515">
    <property type="entry name" value="CoA_transf_3"/>
    <property type="match status" value="1"/>
</dbReference>
<dbReference type="Gene3D" id="3.40.50.10540">
    <property type="entry name" value="Crotonobetainyl-coa:carnitine coa-transferase, domain 1"/>
    <property type="match status" value="1"/>
</dbReference>
<comment type="similarity">
    <text evidence="1">Belongs to the CoA-transferase III family.</text>
</comment>
<dbReference type="Proteomes" id="UP000253805">
    <property type="component" value="Unassembled WGS sequence"/>
</dbReference>
<comment type="caution">
    <text evidence="3">The sequence shown here is derived from an EMBL/GenBank/DDBJ whole genome shotgun (WGS) entry which is preliminary data.</text>
</comment>
<sequence length="403" mass="44470">MAKSEEIPDFGLLHGVKVLSTGTVAAEPYAATLMAEHGADVVQVENARSPEGMRKNVALEWAQDARCKRTIALDIPSKEGRGVFLDLIQWADIWLESSKGGTYKKWGFDDEFLLELNPDLVIVHVSGYGEMGEPDYVRRPSYDPIAQAFSGFMYINSPRGTKPMAVFPGIGDFITALFALWSSLAALLRARETGEGDVIDLSQYEAILRVSAQYPAEYFTKGNQLVRNPDIDGDVGGLGVYECRDGRYVYVALNPSALKSDGLALLGLTGDPDFDRQDAIVAGTARDEKSKRAIEDYCLSHTASEVDRDFNKVNIGCCKIMDYSELGDNPHCLKRESIVEWFDDASGQMVRGVGIVPRVERRPGHVWRGAPRLGQDNEDILEELGYSSADIEKLYAEGVIVRD</sequence>
<accession>A0A369P7A5</accession>
<reference evidence="3 4" key="1">
    <citation type="journal article" date="2018" name="Elife">
        <title>Discovery and characterization of a prevalent human gut bacterial enzyme sufficient for the inactivation of a family of plant toxins.</title>
        <authorList>
            <person name="Koppel N."/>
            <person name="Bisanz J.E."/>
            <person name="Pandelia M.E."/>
            <person name="Turnbaugh P.J."/>
            <person name="Balskus E.P."/>
        </authorList>
    </citation>
    <scope>NUCLEOTIDE SEQUENCE [LARGE SCALE GENOMIC DNA]</scope>
    <source>
        <strain evidence="3 4">OB21 GAM 11</strain>
    </source>
</reference>
<dbReference type="Gene3D" id="3.30.1540.10">
    <property type="entry name" value="formyl-coa transferase, domain 3"/>
    <property type="match status" value="1"/>
</dbReference>